<dbReference type="EMBL" id="CP074133">
    <property type="protein sequence ID" value="QUX20967.1"/>
    <property type="molecule type" value="Genomic_DNA"/>
</dbReference>
<feature type="region of interest" description="Disordered" evidence="1">
    <location>
        <begin position="123"/>
        <end position="164"/>
    </location>
</feature>
<dbReference type="Proteomes" id="UP000676079">
    <property type="component" value="Chromosome"/>
</dbReference>
<organism evidence="2 3">
    <name type="scientific">Nocardiopsis changdeensis</name>
    <dbReference type="NCBI Taxonomy" id="2831969"/>
    <lineage>
        <taxon>Bacteria</taxon>
        <taxon>Bacillati</taxon>
        <taxon>Actinomycetota</taxon>
        <taxon>Actinomycetes</taxon>
        <taxon>Streptosporangiales</taxon>
        <taxon>Nocardiopsidaceae</taxon>
        <taxon>Nocardiopsis</taxon>
    </lineage>
</organism>
<name>A0ABX8BG11_9ACTN</name>
<evidence type="ECO:0000256" key="1">
    <source>
        <dbReference type="SAM" id="MobiDB-lite"/>
    </source>
</evidence>
<keyword evidence="3" id="KW-1185">Reference proteome</keyword>
<protein>
    <submittedName>
        <fullName evidence="2">Uncharacterized protein</fullName>
    </submittedName>
</protein>
<proteinExistence type="predicted"/>
<feature type="compositionally biased region" description="Basic and acidic residues" evidence="1">
    <location>
        <begin position="123"/>
        <end position="134"/>
    </location>
</feature>
<gene>
    <name evidence="2" type="ORF">KGD84_21225</name>
</gene>
<feature type="compositionally biased region" description="Acidic residues" evidence="1">
    <location>
        <begin position="155"/>
        <end position="164"/>
    </location>
</feature>
<accession>A0ABX8BG11</accession>
<dbReference type="RefSeq" id="WP_220562163.1">
    <property type="nucleotide sequence ID" value="NZ_CP074133.1"/>
</dbReference>
<evidence type="ECO:0000313" key="3">
    <source>
        <dbReference type="Proteomes" id="UP000676079"/>
    </source>
</evidence>
<reference evidence="2 3" key="1">
    <citation type="submission" date="2021-05" db="EMBL/GenBank/DDBJ databases">
        <title>Direct Submission.</title>
        <authorList>
            <person name="Li K."/>
            <person name="Gao J."/>
        </authorList>
    </citation>
    <scope>NUCLEOTIDE SEQUENCE [LARGE SCALE GENOMIC DNA]</scope>
    <source>
        <strain evidence="2 3">Mg02</strain>
    </source>
</reference>
<sequence>MPRDESLVSIGFQEDVTEEEADRYTRDLVLLLERLDVDEVRPAEEGDSSAGTRSADPAAVAGAVVVVGVLFKPVLTSLVSLAGTWLEQSGQRSVTVEVDGNRVTVQGRMDPAEVETYVRALRAREPRPAGEADRPGGPPEPLEAREAGEPLEAGEGAEAEDTGA</sequence>
<evidence type="ECO:0000313" key="2">
    <source>
        <dbReference type="EMBL" id="QUX20967.1"/>
    </source>
</evidence>